<dbReference type="Gene3D" id="3.30.2010.10">
    <property type="entry name" value="Metalloproteases ('zincins'), catalytic domain"/>
    <property type="match status" value="1"/>
</dbReference>
<dbReference type="GO" id="GO:0004222">
    <property type="term" value="F:metalloendopeptidase activity"/>
    <property type="evidence" value="ECO:0007669"/>
    <property type="project" value="InterPro"/>
</dbReference>
<dbReference type="EMBL" id="DSPX01000002">
    <property type="protein sequence ID" value="HGF99139.1"/>
    <property type="molecule type" value="Genomic_DNA"/>
</dbReference>
<keyword evidence="4 6" id="KW-0862">Zinc</keyword>
<name>A0A7C3ZEL3_9CYAN</name>
<evidence type="ECO:0000259" key="7">
    <source>
        <dbReference type="Pfam" id="PF01435"/>
    </source>
</evidence>
<dbReference type="GO" id="GO:0051603">
    <property type="term" value="P:proteolysis involved in protein catabolic process"/>
    <property type="evidence" value="ECO:0007669"/>
    <property type="project" value="TreeGrafter"/>
</dbReference>
<comment type="similarity">
    <text evidence="6">Belongs to the peptidase M48 family.</text>
</comment>
<dbReference type="Pfam" id="PF01435">
    <property type="entry name" value="Peptidase_M48"/>
    <property type="match status" value="1"/>
</dbReference>
<dbReference type="InterPro" id="IPR051156">
    <property type="entry name" value="Mito/Outer_Membr_Metalloprot"/>
</dbReference>
<evidence type="ECO:0000256" key="6">
    <source>
        <dbReference type="RuleBase" id="RU003983"/>
    </source>
</evidence>
<comment type="caution">
    <text evidence="8">The sequence shown here is derived from an EMBL/GenBank/DDBJ whole genome shotgun (WGS) entry which is preliminary data.</text>
</comment>
<organism evidence="8">
    <name type="scientific">Planktothricoides sp. SpSt-374</name>
    <dbReference type="NCBI Taxonomy" id="2282167"/>
    <lineage>
        <taxon>Bacteria</taxon>
        <taxon>Bacillati</taxon>
        <taxon>Cyanobacteriota</taxon>
        <taxon>Cyanophyceae</taxon>
        <taxon>Oscillatoriophycideae</taxon>
        <taxon>Oscillatoriales</taxon>
        <taxon>Oscillatoriaceae</taxon>
        <taxon>Planktothricoides</taxon>
    </lineage>
</organism>
<comment type="cofactor">
    <cofactor evidence="6">
        <name>Zn(2+)</name>
        <dbReference type="ChEBI" id="CHEBI:29105"/>
    </cofactor>
    <text evidence="6">Binds 1 zinc ion per subunit.</text>
</comment>
<dbReference type="GO" id="GO:0046872">
    <property type="term" value="F:metal ion binding"/>
    <property type="evidence" value="ECO:0007669"/>
    <property type="project" value="UniProtKB-KW"/>
</dbReference>
<gene>
    <name evidence="8" type="ORF">ENR15_00285</name>
</gene>
<dbReference type="InterPro" id="IPR001915">
    <property type="entry name" value="Peptidase_M48"/>
</dbReference>
<accession>A0A7C3ZEL3</accession>
<proteinExistence type="inferred from homology"/>
<keyword evidence="3 6" id="KW-0378">Hydrolase</keyword>
<reference evidence="8" key="1">
    <citation type="journal article" date="2020" name="mSystems">
        <title>Genome- and Community-Level Interaction Insights into Carbon Utilization and Element Cycling Functions of Hydrothermarchaeota in Hydrothermal Sediment.</title>
        <authorList>
            <person name="Zhou Z."/>
            <person name="Liu Y."/>
            <person name="Xu W."/>
            <person name="Pan J."/>
            <person name="Luo Z.H."/>
            <person name="Li M."/>
        </authorList>
    </citation>
    <scope>NUCLEOTIDE SEQUENCE [LARGE SCALE GENOMIC DNA]</scope>
    <source>
        <strain evidence="8">SpSt-374</strain>
    </source>
</reference>
<dbReference type="PANTHER" id="PTHR22726">
    <property type="entry name" value="METALLOENDOPEPTIDASE OMA1"/>
    <property type="match status" value="1"/>
</dbReference>
<evidence type="ECO:0000313" key="8">
    <source>
        <dbReference type="EMBL" id="HGF99139.1"/>
    </source>
</evidence>
<dbReference type="GO" id="GO:0016020">
    <property type="term" value="C:membrane"/>
    <property type="evidence" value="ECO:0007669"/>
    <property type="project" value="TreeGrafter"/>
</dbReference>
<evidence type="ECO:0000256" key="4">
    <source>
        <dbReference type="ARBA" id="ARBA00022833"/>
    </source>
</evidence>
<evidence type="ECO:0000256" key="5">
    <source>
        <dbReference type="ARBA" id="ARBA00023049"/>
    </source>
</evidence>
<evidence type="ECO:0000256" key="1">
    <source>
        <dbReference type="ARBA" id="ARBA00022670"/>
    </source>
</evidence>
<dbReference type="AlphaFoldDB" id="A0A7C3ZEL3"/>
<evidence type="ECO:0000256" key="3">
    <source>
        <dbReference type="ARBA" id="ARBA00022801"/>
    </source>
</evidence>
<protein>
    <submittedName>
        <fullName evidence="8">M48 family peptidase</fullName>
    </submittedName>
</protein>
<keyword evidence="2" id="KW-0479">Metal-binding</keyword>
<keyword evidence="5 6" id="KW-0482">Metalloprotease</keyword>
<dbReference type="PANTHER" id="PTHR22726:SF1">
    <property type="entry name" value="METALLOENDOPEPTIDASE OMA1, MITOCHONDRIAL"/>
    <property type="match status" value="1"/>
</dbReference>
<dbReference type="CDD" id="cd07333">
    <property type="entry name" value="M48C_bepA_like"/>
    <property type="match status" value="1"/>
</dbReference>
<feature type="domain" description="Peptidase M48" evidence="7">
    <location>
        <begin position="88"/>
        <end position="257"/>
    </location>
</feature>
<evidence type="ECO:0000256" key="2">
    <source>
        <dbReference type="ARBA" id="ARBA00022723"/>
    </source>
</evidence>
<sequence>MMNRLTLMSHRFWHRGWFYPLISLVVALGLGVGSSLPASAFDWGDLIGPGIQVIQLSNMSDRQEMELGKQIDEQVKGEFQMYRDSEITAYVEDMGKRLVAQSSRPKLPFTFQVVNDDAINAFATAGGFVYVNTGLLKAADTEAEVAGVIGHEIGHITNKHVLKQIRQSVIAGGLADAAGLDRNTVVNLGFEFGFRRPRSRQHEFEADSTGLDMVVRSGYAPSGMISFFQKLLGQGSVPTLLSTHPATEDRITRLQQEINQKYPSSANSVQGMDRAAYRQKIRKLL</sequence>
<keyword evidence="1 6" id="KW-0645">Protease</keyword>